<keyword evidence="8" id="KW-0406">Ion transport</keyword>
<dbReference type="PROSITE" id="PS00236">
    <property type="entry name" value="NEUROTR_ION_CHANNEL"/>
    <property type="match status" value="1"/>
</dbReference>
<keyword evidence="17" id="KW-1185">Reference proteome</keyword>
<dbReference type="PRINTS" id="PR00253">
    <property type="entry name" value="GABAARECEPTR"/>
</dbReference>
<keyword evidence="5 12" id="KW-0812">Transmembrane</keyword>
<keyword evidence="4" id="KW-1003">Cell membrane</keyword>
<proteinExistence type="predicted"/>
<dbReference type="PANTHER" id="PTHR18945">
    <property type="entry name" value="NEUROTRANSMITTER GATED ION CHANNEL"/>
    <property type="match status" value="1"/>
</dbReference>
<evidence type="ECO:0000256" key="4">
    <source>
        <dbReference type="ARBA" id="ARBA00022475"/>
    </source>
</evidence>
<dbReference type="Pfam" id="PF02931">
    <property type="entry name" value="Neur_chan_LBD"/>
    <property type="match status" value="1"/>
</dbReference>
<dbReference type="InterPro" id="IPR006202">
    <property type="entry name" value="Neur_chan_lig-bd"/>
</dbReference>
<feature type="domain" description="Neurotransmitter-gated ion-channel ligand-binding" evidence="14">
    <location>
        <begin position="146"/>
        <end position="346"/>
    </location>
</feature>
<keyword evidence="9 12" id="KW-0472">Membrane</keyword>
<dbReference type="GO" id="GO:0099095">
    <property type="term" value="F:ligand-gated monoatomic anion channel activity"/>
    <property type="evidence" value="ECO:0007669"/>
    <property type="project" value="UniProtKB-ARBA"/>
</dbReference>
<dbReference type="Proteomes" id="UP001497623">
    <property type="component" value="Unassembled WGS sequence"/>
</dbReference>
<dbReference type="Gene3D" id="1.20.58.390">
    <property type="entry name" value="Neurotransmitter-gated ion-channel transmembrane domain"/>
    <property type="match status" value="1"/>
</dbReference>
<dbReference type="EMBL" id="CAXKWB010003579">
    <property type="protein sequence ID" value="CAL4069529.1"/>
    <property type="molecule type" value="Genomic_DNA"/>
</dbReference>
<evidence type="ECO:0000256" key="5">
    <source>
        <dbReference type="ARBA" id="ARBA00022692"/>
    </source>
</evidence>
<name>A0AAV2Q2Y8_MEGNR</name>
<gene>
    <name evidence="16" type="ORF">MNOR_LOCUS7925</name>
</gene>
<dbReference type="GO" id="GO:0005230">
    <property type="term" value="F:extracellular ligand-gated monoatomic ion channel activity"/>
    <property type="evidence" value="ECO:0007669"/>
    <property type="project" value="InterPro"/>
</dbReference>
<dbReference type="InterPro" id="IPR018000">
    <property type="entry name" value="Neurotransmitter_ion_chnl_CS"/>
</dbReference>
<evidence type="ECO:0000256" key="8">
    <source>
        <dbReference type="ARBA" id="ARBA00023065"/>
    </source>
</evidence>
<feature type="transmembrane region" description="Helical" evidence="12">
    <location>
        <begin position="380"/>
        <end position="400"/>
    </location>
</feature>
<comment type="caution">
    <text evidence="16">The sequence shown here is derived from an EMBL/GenBank/DDBJ whole genome shotgun (WGS) entry which is preliminary data.</text>
</comment>
<feature type="domain" description="Neurotransmitter-gated ion-channel transmembrane" evidence="15">
    <location>
        <begin position="354"/>
        <end position="397"/>
    </location>
</feature>
<evidence type="ECO:0000256" key="12">
    <source>
        <dbReference type="SAM" id="Phobius"/>
    </source>
</evidence>
<evidence type="ECO:0000313" key="16">
    <source>
        <dbReference type="EMBL" id="CAL4069529.1"/>
    </source>
</evidence>
<evidence type="ECO:0000313" key="17">
    <source>
        <dbReference type="Proteomes" id="UP001497623"/>
    </source>
</evidence>
<evidence type="ECO:0000259" key="14">
    <source>
        <dbReference type="Pfam" id="PF02931"/>
    </source>
</evidence>
<evidence type="ECO:0000256" key="6">
    <source>
        <dbReference type="ARBA" id="ARBA00022729"/>
    </source>
</evidence>
<keyword evidence="6 13" id="KW-0732">Signal</keyword>
<evidence type="ECO:0000256" key="2">
    <source>
        <dbReference type="ARBA" id="ARBA00004236"/>
    </source>
</evidence>
<dbReference type="Gene3D" id="2.70.170.10">
    <property type="entry name" value="Neurotransmitter-gated ion-channel ligand-binding domain"/>
    <property type="match status" value="1"/>
</dbReference>
<comment type="subcellular location">
    <subcellularLocation>
        <location evidence="2">Cell membrane</location>
    </subcellularLocation>
    <subcellularLocation>
        <location evidence="1">Membrane</location>
        <topology evidence="1">Multi-pass membrane protein</topology>
    </subcellularLocation>
</comment>
<feature type="non-terminal residue" evidence="16">
    <location>
        <position position="442"/>
    </location>
</feature>
<evidence type="ECO:0000256" key="10">
    <source>
        <dbReference type="ARBA" id="ARBA00023303"/>
    </source>
</evidence>
<dbReference type="GO" id="GO:0005886">
    <property type="term" value="C:plasma membrane"/>
    <property type="evidence" value="ECO:0007669"/>
    <property type="project" value="UniProtKB-SubCell"/>
</dbReference>
<feature type="signal peptide" evidence="13">
    <location>
        <begin position="1"/>
        <end position="18"/>
    </location>
</feature>
<dbReference type="InterPro" id="IPR006028">
    <property type="entry name" value="GABAA/Glycine_rcpt"/>
</dbReference>
<keyword evidence="10" id="KW-0407">Ion channel</keyword>
<evidence type="ECO:0000259" key="15">
    <source>
        <dbReference type="Pfam" id="PF02932"/>
    </source>
</evidence>
<dbReference type="GO" id="GO:0005254">
    <property type="term" value="F:chloride channel activity"/>
    <property type="evidence" value="ECO:0007669"/>
    <property type="project" value="UniProtKB-ARBA"/>
</dbReference>
<dbReference type="Pfam" id="PF02932">
    <property type="entry name" value="Neur_chan_memb"/>
    <property type="match status" value="1"/>
</dbReference>
<protein>
    <submittedName>
        <fullName evidence="16">Uncharacterized protein</fullName>
    </submittedName>
</protein>
<evidence type="ECO:0000256" key="7">
    <source>
        <dbReference type="ARBA" id="ARBA00022989"/>
    </source>
</evidence>
<evidence type="ECO:0000256" key="11">
    <source>
        <dbReference type="SAM" id="MobiDB-lite"/>
    </source>
</evidence>
<evidence type="ECO:0000256" key="9">
    <source>
        <dbReference type="ARBA" id="ARBA00023136"/>
    </source>
</evidence>
<dbReference type="InterPro" id="IPR038050">
    <property type="entry name" value="Neuro_actylchol_rec"/>
</dbReference>
<dbReference type="InterPro" id="IPR006029">
    <property type="entry name" value="Neurotrans-gated_channel_TM"/>
</dbReference>
<accession>A0AAV2Q2Y8</accession>
<dbReference type="SUPFAM" id="SSF63712">
    <property type="entry name" value="Nicotinic receptor ligand binding domain-like"/>
    <property type="match status" value="1"/>
</dbReference>
<dbReference type="InterPro" id="IPR036719">
    <property type="entry name" value="Neuro-gated_channel_TM_sf"/>
</dbReference>
<sequence>MKEIIFIALILTSYNVLCNRVNWEIICDMQASILSMVLRAHSSNPLGALISGGSLRHRRDASQPPAEGTLPIPDPPEGDCAPATGGGDTQAEGRTSAAAPATGHQLECPLAEEADSSINSFTKKSLDTRDYPGRPTNPTLRKYVPYGYDKYERPPGEEGVNDPLVIYISVKVRDFQKIDETQMELTIEWFVRLFWKDMNLNIPTHLPDGVWENIPPNIIDYVWLPTAYIAHVREITQPTLVIVPESFRMMNTGLIRYSLAVTTRISCPMDFSAYPFDRQICFFTLESYQFDATQVIYTWYKHVVEMGDNIHSNHFDFVFEPVGQVNSTHQHRSFPALSIKITLTRRLSSHLMNTYLPSGLFVIVSWLTFLVPPDLVPGRMVLTITTLLTLVSMFSGINGYKASLGYASKYWDLMCLVTVSTEVPTYYDLLLALWTRNNHLTS</sequence>
<dbReference type="AlphaFoldDB" id="A0AAV2Q2Y8"/>
<evidence type="ECO:0000256" key="3">
    <source>
        <dbReference type="ARBA" id="ARBA00022448"/>
    </source>
</evidence>
<keyword evidence="3" id="KW-0813">Transport</keyword>
<feature type="region of interest" description="Disordered" evidence="11">
    <location>
        <begin position="56"/>
        <end position="103"/>
    </location>
</feature>
<dbReference type="GO" id="GO:0004888">
    <property type="term" value="F:transmembrane signaling receptor activity"/>
    <property type="evidence" value="ECO:0007669"/>
    <property type="project" value="InterPro"/>
</dbReference>
<dbReference type="SUPFAM" id="SSF90112">
    <property type="entry name" value="Neurotransmitter-gated ion-channel transmembrane pore"/>
    <property type="match status" value="1"/>
</dbReference>
<organism evidence="16 17">
    <name type="scientific">Meganyctiphanes norvegica</name>
    <name type="common">Northern krill</name>
    <name type="synonym">Thysanopoda norvegica</name>
    <dbReference type="NCBI Taxonomy" id="48144"/>
    <lineage>
        <taxon>Eukaryota</taxon>
        <taxon>Metazoa</taxon>
        <taxon>Ecdysozoa</taxon>
        <taxon>Arthropoda</taxon>
        <taxon>Crustacea</taxon>
        <taxon>Multicrustacea</taxon>
        <taxon>Malacostraca</taxon>
        <taxon>Eumalacostraca</taxon>
        <taxon>Eucarida</taxon>
        <taxon>Euphausiacea</taxon>
        <taxon>Euphausiidae</taxon>
        <taxon>Meganyctiphanes</taxon>
    </lineage>
</organism>
<dbReference type="InterPro" id="IPR006201">
    <property type="entry name" value="Neur_channel"/>
</dbReference>
<keyword evidence="7 12" id="KW-1133">Transmembrane helix</keyword>
<reference evidence="16 17" key="1">
    <citation type="submission" date="2024-05" db="EMBL/GenBank/DDBJ databases">
        <authorList>
            <person name="Wallberg A."/>
        </authorList>
    </citation>
    <scope>NUCLEOTIDE SEQUENCE [LARGE SCALE GENOMIC DNA]</scope>
</reference>
<feature type="transmembrane region" description="Helical" evidence="12">
    <location>
        <begin position="355"/>
        <end position="373"/>
    </location>
</feature>
<evidence type="ECO:0000256" key="13">
    <source>
        <dbReference type="SAM" id="SignalP"/>
    </source>
</evidence>
<evidence type="ECO:0000256" key="1">
    <source>
        <dbReference type="ARBA" id="ARBA00004141"/>
    </source>
</evidence>
<feature type="chain" id="PRO_5043741098" evidence="13">
    <location>
        <begin position="19"/>
        <end position="442"/>
    </location>
</feature>
<dbReference type="InterPro" id="IPR036734">
    <property type="entry name" value="Neur_chan_lig-bd_sf"/>
</dbReference>